<organism evidence="2 3">
    <name type="scientific">Aquimarina algiphila</name>
    <dbReference type="NCBI Taxonomy" id="2047982"/>
    <lineage>
        <taxon>Bacteria</taxon>
        <taxon>Pseudomonadati</taxon>
        <taxon>Bacteroidota</taxon>
        <taxon>Flavobacteriia</taxon>
        <taxon>Flavobacteriales</taxon>
        <taxon>Flavobacteriaceae</taxon>
        <taxon>Aquimarina</taxon>
    </lineage>
</organism>
<feature type="transmembrane region" description="Helical" evidence="1">
    <location>
        <begin position="6"/>
        <end position="24"/>
    </location>
</feature>
<dbReference type="OrthoDB" id="1164323at2"/>
<dbReference type="EMBL" id="VLNR01000028">
    <property type="protein sequence ID" value="TSE07956.1"/>
    <property type="molecule type" value="Genomic_DNA"/>
</dbReference>
<keyword evidence="1" id="KW-0812">Transmembrane</keyword>
<keyword evidence="1" id="KW-1133">Transmembrane helix</keyword>
<proteinExistence type="predicted"/>
<evidence type="ECO:0000256" key="1">
    <source>
        <dbReference type="SAM" id="Phobius"/>
    </source>
</evidence>
<comment type="caution">
    <text evidence="2">The sequence shown here is derived from an EMBL/GenBank/DDBJ whole genome shotgun (WGS) entry which is preliminary data.</text>
</comment>
<sequence length="82" mass="8610">MDKTVVIITGVGLAIGFAEALVYYNLGTNANRKGFKFGVPKGKELAKNLGVVLATSALTALISYQIEKSIEAKSAGKLIPVK</sequence>
<reference evidence="2 3" key="1">
    <citation type="submission" date="2019-07" db="EMBL/GenBank/DDBJ databases">
        <title>The draft genome sequence of Aquimarina algiphila M91.</title>
        <authorList>
            <person name="Meng X."/>
        </authorList>
    </citation>
    <scope>NUCLEOTIDE SEQUENCE [LARGE SCALE GENOMIC DNA]</scope>
    <source>
        <strain evidence="2 3">M91</strain>
    </source>
</reference>
<keyword evidence="1" id="KW-0472">Membrane</keyword>
<gene>
    <name evidence="2" type="ORF">FOF46_14530</name>
</gene>
<name>A0A554VJE0_9FLAO</name>
<dbReference type="AlphaFoldDB" id="A0A554VJE0"/>
<accession>A0A554VJE0</accession>
<evidence type="ECO:0000313" key="3">
    <source>
        <dbReference type="Proteomes" id="UP000318833"/>
    </source>
</evidence>
<keyword evidence="3" id="KW-1185">Reference proteome</keyword>
<protein>
    <submittedName>
        <fullName evidence="2">Uncharacterized protein</fullName>
    </submittedName>
</protein>
<dbReference type="Proteomes" id="UP000318833">
    <property type="component" value="Unassembled WGS sequence"/>
</dbReference>
<evidence type="ECO:0000313" key="2">
    <source>
        <dbReference type="EMBL" id="TSE07956.1"/>
    </source>
</evidence>